<accession>A0AAW0Q0T9</accession>
<organism evidence="2 3">
    <name type="scientific">Mugilogobius chulae</name>
    <name type="common">yellowstripe goby</name>
    <dbReference type="NCBI Taxonomy" id="88201"/>
    <lineage>
        <taxon>Eukaryota</taxon>
        <taxon>Metazoa</taxon>
        <taxon>Chordata</taxon>
        <taxon>Craniata</taxon>
        <taxon>Vertebrata</taxon>
        <taxon>Euteleostomi</taxon>
        <taxon>Actinopterygii</taxon>
        <taxon>Neopterygii</taxon>
        <taxon>Teleostei</taxon>
        <taxon>Neoteleostei</taxon>
        <taxon>Acanthomorphata</taxon>
        <taxon>Gobiaria</taxon>
        <taxon>Gobiiformes</taxon>
        <taxon>Gobioidei</taxon>
        <taxon>Gobiidae</taxon>
        <taxon>Gobionellinae</taxon>
        <taxon>Mugilogobius</taxon>
    </lineage>
</organism>
<sequence>MSFCGWHKSSKSPTRVYTLRLEARLFFSPKTTCRVSCLDSDGQLQRPIRNDCFSCFLGSGCLWTNESGAEGSPAWGGVSSSPRNSCQIYPTSPTSVKVSPRSPPNHQRQ</sequence>
<proteinExistence type="predicted"/>
<gene>
    <name evidence="2" type="ORF">WMY93_006878</name>
</gene>
<comment type="caution">
    <text evidence="2">The sequence shown here is derived from an EMBL/GenBank/DDBJ whole genome shotgun (WGS) entry which is preliminary data.</text>
</comment>
<name>A0AAW0Q0T9_9GOBI</name>
<evidence type="ECO:0000256" key="1">
    <source>
        <dbReference type="SAM" id="MobiDB-lite"/>
    </source>
</evidence>
<evidence type="ECO:0000313" key="2">
    <source>
        <dbReference type="EMBL" id="KAK7930483.1"/>
    </source>
</evidence>
<reference evidence="3" key="1">
    <citation type="submission" date="2024-04" db="EMBL/GenBank/DDBJ databases">
        <title>Salinicola lusitanus LLJ914,a marine bacterium isolated from the Okinawa Trough.</title>
        <authorList>
            <person name="Li J."/>
        </authorList>
    </citation>
    <scope>NUCLEOTIDE SEQUENCE [LARGE SCALE GENOMIC DNA]</scope>
</reference>
<keyword evidence="3" id="KW-1185">Reference proteome</keyword>
<dbReference type="Proteomes" id="UP001460270">
    <property type="component" value="Unassembled WGS sequence"/>
</dbReference>
<dbReference type="AlphaFoldDB" id="A0AAW0Q0T9"/>
<dbReference type="EMBL" id="JBBPFD010000004">
    <property type="protein sequence ID" value="KAK7930483.1"/>
    <property type="molecule type" value="Genomic_DNA"/>
</dbReference>
<feature type="region of interest" description="Disordered" evidence="1">
    <location>
        <begin position="69"/>
        <end position="109"/>
    </location>
</feature>
<evidence type="ECO:0000313" key="3">
    <source>
        <dbReference type="Proteomes" id="UP001460270"/>
    </source>
</evidence>
<protein>
    <submittedName>
        <fullName evidence="2">Uncharacterized protein</fullName>
    </submittedName>
</protein>
<feature type="compositionally biased region" description="Polar residues" evidence="1">
    <location>
        <begin position="78"/>
        <end position="97"/>
    </location>
</feature>